<feature type="non-terminal residue" evidence="1">
    <location>
        <position position="88"/>
    </location>
</feature>
<dbReference type="Proteomes" id="UP000827986">
    <property type="component" value="Unassembled WGS sequence"/>
</dbReference>
<evidence type="ECO:0000313" key="2">
    <source>
        <dbReference type="Proteomes" id="UP000827986"/>
    </source>
</evidence>
<reference evidence="1" key="1">
    <citation type="submission" date="2021-09" db="EMBL/GenBank/DDBJ databases">
        <title>The genome of Mauremys mutica provides insights into the evolution of semi-aquatic lifestyle.</title>
        <authorList>
            <person name="Gong S."/>
            <person name="Gao Y."/>
        </authorList>
    </citation>
    <scope>NUCLEOTIDE SEQUENCE</scope>
    <source>
        <strain evidence="1">MM-2020</strain>
        <tissue evidence="1">Muscle</tissue>
    </source>
</reference>
<keyword evidence="2" id="KW-1185">Reference proteome</keyword>
<comment type="caution">
    <text evidence="1">The sequence shown here is derived from an EMBL/GenBank/DDBJ whole genome shotgun (WGS) entry which is preliminary data.</text>
</comment>
<dbReference type="EMBL" id="JAHDVG010000474">
    <property type="protein sequence ID" value="KAH1178333.1"/>
    <property type="molecule type" value="Genomic_DNA"/>
</dbReference>
<organism evidence="1 2">
    <name type="scientific">Mauremys mutica</name>
    <name type="common">yellowpond turtle</name>
    <dbReference type="NCBI Taxonomy" id="74926"/>
    <lineage>
        <taxon>Eukaryota</taxon>
        <taxon>Metazoa</taxon>
        <taxon>Chordata</taxon>
        <taxon>Craniata</taxon>
        <taxon>Vertebrata</taxon>
        <taxon>Euteleostomi</taxon>
        <taxon>Archelosauria</taxon>
        <taxon>Testudinata</taxon>
        <taxon>Testudines</taxon>
        <taxon>Cryptodira</taxon>
        <taxon>Durocryptodira</taxon>
        <taxon>Testudinoidea</taxon>
        <taxon>Geoemydidae</taxon>
        <taxon>Geoemydinae</taxon>
        <taxon>Mauremys</taxon>
    </lineage>
</organism>
<sequence length="88" mass="10098">MGVRSHTYVESWEYEIKAGYHFGSPAILSQIDPEEEPGLSDQLDLKGKESPACEWYPVPRAAFVSLNNPEEEPLLWEHQDLEEIELPE</sequence>
<name>A0A9D4B1M6_9SAUR</name>
<evidence type="ECO:0000313" key="1">
    <source>
        <dbReference type="EMBL" id="KAH1178333.1"/>
    </source>
</evidence>
<protein>
    <submittedName>
        <fullName evidence="1">Uncharacterized protein</fullName>
    </submittedName>
</protein>
<proteinExistence type="predicted"/>
<gene>
    <name evidence="1" type="ORF">KIL84_012035</name>
</gene>
<accession>A0A9D4B1M6</accession>
<dbReference type="AlphaFoldDB" id="A0A9D4B1M6"/>